<gene>
    <name evidence="2" type="ORF">LPLAT_LOCUS14627</name>
</gene>
<sequence>MYELYGRPTAPNGGVRRKGEREGKITNVTHRGGDVGSILGRRLKGKGRQCLYKVNAVLGIGPLTVCGSIQEFSLGETEIRIILQRDKIQESK</sequence>
<dbReference type="AlphaFoldDB" id="A0AAV2PB62"/>
<evidence type="ECO:0000313" key="2">
    <source>
        <dbReference type="EMBL" id="CAL1689777.1"/>
    </source>
</evidence>
<reference evidence="2" key="1">
    <citation type="submission" date="2024-04" db="EMBL/GenBank/DDBJ databases">
        <authorList>
            <consortium name="Molecular Ecology Group"/>
        </authorList>
    </citation>
    <scope>NUCLEOTIDE SEQUENCE</scope>
</reference>
<accession>A0AAV2PB62</accession>
<evidence type="ECO:0000256" key="1">
    <source>
        <dbReference type="SAM" id="MobiDB-lite"/>
    </source>
</evidence>
<feature type="region of interest" description="Disordered" evidence="1">
    <location>
        <begin position="1"/>
        <end position="23"/>
    </location>
</feature>
<keyword evidence="3" id="KW-1185">Reference proteome</keyword>
<dbReference type="Proteomes" id="UP001497644">
    <property type="component" value="Chromosome 9"/>
</dbReference>
<proteinExistence type="predicted"/>
<evidence type="ECO:0000313" key="3">
    <source>
        <dbReference type="Proteomes" id="UP001497644"/>
    </source>
</evidence>
<dbReference type="EMBL" id="OZ034832">
    <property type="protein sequence ID" value="CAL1689777.1"/>
    <property type="molecule type" value="Genomic_DNA"/>
</dbReference>
<organism evidence="2 3">
    <name type="scientific">Lasius platythorax</name>
    <dbReference type="NCBI Taxonomy" id="488582"/>
    <lineage>
        <taxon>Eukaryota</taxon>
        <taxon>Metazoa</taxon>
        <taxon>Ecdysozoa</taxon>
        <taxon>Arthropoda</taxon>
        <taxon>Hexapoda</taxon>
        <taxon>Insecta</taxon>
        <taxon>Pterygota</taxon>
        <taxon>Neoptera</taxon>
        <taxon>Endopterygota</taxon>
        <taxon>Hymenoptera</taxon>
        <taxon>Apocrita</taxon>
        <taxon>Aculeata</taxon>
        <taxon>Formicoidea</taxon>
        <taxon>Formicidae</taxon>
        <taxon>Formicinae</taxon>
        <taxon>Lasius</taxon>
        <taxon>Lasius</taxon>
    </lineage>
</organism>
<protein>
    <submittedName>
        <fullName evidence="2">Uncharacterized protein</fullName>
    </submittedName>
</protein>
<name>A0AAV2PB62_9HYME</name>